<evidence type="ECO:0000313" key="1">
    <source>
        <dbReference type="EMBL" id="UWP78628.1"/>
    </source>
</evidence>
<name>A0ABY5VQ67_9ACTN</name>
<keyword evidence="2" id="KW-1185">Reference proteome</keyword>
<sequence>MLPLQLTGARREFVLDVINFYLRHPEERAAIGTAAGYDRLLGALAVSGPRS</sequence>
<dbReference type="Proteomes" id="UP001059617">
    <property type="component" value="Chromosome"/>
</dbReference>
<proteinExistence type="predicted"/>
<reference evidence="1" key="2">
    <citation type="submission" date="2022-09" db="EMBL/GenBank/DDBJ databases">
        <title>Biosynthetic gene clusters of Dactylosporangioum fulvum.</title>
        <authorList>
            <person name="Caradec T."/>
        </authorList>
    </citation>
    <scope>NUCLEOTIDE SEQUENCE</scope>
    <source>
        <strain evidence="1">NRRL B-16292</strain>
    </source>
</reference>
<dbReference type="EMBL" id="CP073720">
    <property type="protein sequence ID" value="UWP78628.1"/>
    <property type="molecule type" value="Genomic_DNA"/>
</dbReference>
<protein>
    <submittedName>
        <fullName evidence="1">Uncharacterized protein</fullName>
    </submittedName>
</protein>
<organism evidence="1 2">
    <name type="scientific">Dactylosporangium fulvum</name>
    <dbReference type="NCBI Taxonomy" id="53359"/>
    <lineage>
        <taxon>Bacteria</taxon>
        <taxon>Bacillati</taxon>
        <taxon>Actinomycetota</taxon>
        <taxon>Actinomycetes</taxon>
        <taxon>Micromonosporales</taxon>
        <taxon>Micromonosporaceae</taxon>
        <taxon>Dactylosporangium</taxon>
    </lineage>
</organism>
<evidence type="ECO:0000313" key="2">
    <source>
        <dbReference type="Proteomes" id="UP001059617"/>
    </source>
</evidence>
<dbReference type="RefSeq" id="WP_259855911.1">
    <property type="nucleotide sequence ID" value="NZ_BAAAST010000190.1"/>
</dbReference>
<gene>
    <name evidence="1" type="ORF">Dfulv_25970</name>
</gene>
<accession>A0ABY5VQ67</accession>
<reference evidence="1" key="1">
    <citation type="submission" date="2021-04" db="EMBL/GenBank/DDBJ databases">
        <authorList>
            <person name="Hartkoorn R.C."/>
            <person name="Beaudoing E."/>
            <person name="Hot D."/>
        </authorList>
    </citation>
    <scope>NUCLEOTIDE SEQUENCE</scope>
    <source>
        <strain evidence="1">NRRL B-16292</strain>
    </source>
</reference>